<evidence type="ECO:0000313" key="3">
    <source>
        <dbReference type="Proteomes" id="UP000308365"/>
    </source>
</evidence>
<reference evidence="3" key="1">
    <citation type="journal article" date="2019" name="IScience">
        <title>Narwhal Genome Reveals Long-Term Low Genetic Diversity despite Current Large Abundance Size.</title>
        <authorList>
            <person name="Westbury M.V."/>
            <person name="Petersen B."/>
            <person name="Garde E."/>
            <person name="Heide-Jorgensen M.P."/>
            <person name="Lorenzen E.D."/>
        </authorList>
    </citation>
    <scope>NUCLEOTIDE SEQUENCE [LARGE SCALE GENOMIC DNA]</scope>
</reference>
<name>A0A4U1F3G7_MONMO</name>
<feature type="non-terminal residue" evidence="2">
    <location>
        <position position="1"/>
    </location>
</feature>
<protein>
    <submittedName>
        <fullName evidence="2">Uncharacterized protein</fullName>
    </submittedName>
</protein>
<organism evidence="2 3">
    <name type="scientific">Monodon monoceros</name>
    <name type="common">Narwhal</name>
    <name type="synonym">Ceratodon monodon</name>
    <dbReference type="NCBI Taxonomy" id="40151"/>
    <lineage>
        <taxon>Eukaryota</taxon>
        <taxon>Metazoa</taxon>
        <taxon>Chordata</taxon>
        <taxon>Craniata</taxon>
        <taxon>Vertebrata</taxon>
        <taxon>Euteleostomi</taxon>
        <taxon>Mammalia</taxon>
        <taxon>Eutheria</taxon>
        <taxon>Laurasiatheria</taxon>
        <taxon>Artiodactyla</taxon>
        <taxon>Whippomorpha</taxon>
        <taxon>Cetacea</taxon>
        <taxon>Odontoceti</taxon>
        <taxon>Monodontidae</taxon>
        <taxon>Monodon</taxon>
    </lineage>
</organism>
<comment type="caution">
    <text evidence="2">The sequence shown here is derived from an EMBL/GenBank/DDBJ whole genome shotgun (WGS) entry which is preliminary data.</text>
</comment>
<accession>A0A4U1F3G7</accession>
<evidence type="ECO:0000256" key="1">
    <source>
        <dbReference type="SAM" id="MobiDB-lite"/>
    </source>
</evidence>
<feature type="compositionally biased region" description="Basic and acidic residues" evidence="1">
    <location>
        <begin position="50"/>
        <end position="59"/>
    </location>
</feature>
<dbReference type="EMBL" id="RWIC01000446">
    <property type="protein sequence ID" value="TKC43778.1"/>
    <property type="molecule type" value="Genomic_DNA"/>
</dbReference>
<feature type="region of interest" description="Disordered" evidence="1">
    <location>
        <begin position="1"/>
        <end position="20"/>
    </location>
</feature>
<proteinExistence type="predicted"/>
<evidence type="ECO:0000313" key="2">
    <source>
        <dbReference type="EMBL" id="TKC43778.1"/>
    </source>
</evidence>
<gene>
    <name evidence="2" type="ORF">EI555_014493</name>
</gene>
<feature type="region of interest" description="Disordered" evidence="1">
    <location>
        <begin position="216"/>
        <end position="235"/>
    </location>
</feature>
<feature type="region of interest" description="Disordered" evidence="1">
    <location>
        <begin position="131"/>
        <end position="151"/>
    </location>
</feature>
<feature type="region of interest" description="Disordered" evidence="1">
    <location>
        <begin position="34"/>
        <end position="114"/>
    </location>
</feature>
<dbReference type="Proteomes" id="UP000308365">
    <property type="component" value="Unassembled WGS sequence"/>
</dbReference>
<feature type="non-terminal residue" evidence="2">
    <location>
        <position position="258"/>
    </location>
</feature>
<dbReference type="AlphaFoldDB" id="A0A4U1F3G7"/>
<sequence length="258" mass="27886">QTSGGGTHSGPTKSSYRPLPLPRLWKVADALTVGPKTLHPRQPLEFPTPKGDKGAKEKLPGAGARSARPPQLRTWESRGAVARRGANPPPPNSGTGSTLTGVEPPERRGAGGRFLWGPARVQSNPNFSRPLSPAAAGARAQTKSAAWPPRRNCPFGPLGGRELRPCAGSGRTPFSSRDDARRRPWRALLCLAGDNWAGATVNTWFRQSLNAAEPPLHPLGRSREANLPPPAPRLLRRGLRDRSCRALPHLRRLHRRAP</sequence>